<comment type="caution">
    <text evidence="1">The sequence shown here is derived from an EMBL/GenBank/DDBJ whole genome shotgun (WGS) entry which is preliminary data.</text>
</comment>
<name>A0A8T3C8A2_DENNO</name>
<keyword evidence="2" id="KW-1185">Reference proteome</keyword>
<organism evidence="1 2">
    <name type="scientific">Dendrobium nobile</name>
    <name type="common">Orchid</name>
    <dbReference type="NCBI Taxonomy" id="94219"/>
    <lineage>
        <taxon>Eukaryota</taxon>
        <taxon>Viridiplantae</taxon>
        <taxon>Streptophyta</taxon>
        <taxon>Embryophyta</taxon>
        <taxon>Tracheophyta</taxon>
        <taxon>Spermatophyta</taxon>
        <taxon>Magnoliopsida</taxon>
        <taxon>Liliopsida</taxon>
        <taxon>Asparagales</taxon>
        <taxon>Orchidaceae</taxon>
        <taxon>Epidendroideae</taxon>
        <taxon>Malaxideae</taxon>
        <taxon>Dendrobiinae</taxon>
        <taxon>Dendrobium</taxon>
    </lineage>
</organism>
<protein>
    <submittedName>
        <fullName evidence="1">Uncharacterized protein</fullName>
    </submittedName>
</protein>
<accession>A0A8T3C8A2</accession>
<reference evidence="1" key="1">
    <citation type="journal article" date="2022" name="Front. Genet.">
        <title>Chromosome-Scale Assembly of the Dendrobium nobile Genome Provides Insights Into the Molecular Mechanism of the Biosynthesis of the Medicinal Active Ingredient of Dendrobium.</title>
        <authorList>
            <person name="Xu Q."/>
            <person name="Niu S.-C."/>
            <person name="Li K.-L."/>
            <person name="Zheng P.-J."/>
            <person name="Zhang X.-J."/>
            <person name="Jia Y."/>
            <person name="Liu Y."/>
            <person name="Niu Y.-X."/>
            <person name="Yu L.-H."/>
            <person name="Chen D.-F."/>
            <person name="Zhang G.-Q."/>
        </authorList>
    </citation>
    <scope>NUCLEOTIDE SEQUENCE</scope>
    <source>
        <tissue evidence="1">Leaf</tissue>
    </source>
</reference>
<dbReference type="EMBL" id="JAGYWB010000001">
    <property type="protein sequence ID" value="KAI0530758.1"/>
    <property type="molecule type" value="Genomic_DNA"/>
</dbReference>
<gene>
    <name evidence="1" type="ORF">KFK09_000306</name>
</gene>
<dbReference type="Proteomes" id="UP000829196">
    <property type="component" value="Unassembled WGS sequence"/>
</dbReference>
<sequence>MLQQQLPHHHWLLLRADGFPASVGVHFVAKTRYVHLSNFNNPMDYWSTSAN</sequence>
<evidence type="ECO:0000313" key="2">
    <source>
        <dbReference type="Proteomes" id="UP000829196"/>
    </source>
</evidence>
<evidence type="ECO:0000313" key="1">
    <source>
        <dbReference type="EMBL" id="KAI0530758.1"/>
    </source>
</evidence>
<proteinExistence type="predicted"/>
<dbReference type="AlphaFoldDB" id="A0A8T3C8A2"/>